<dbReference type="GO" id="GO:0004252">
    <property type="term" value="F:serine-type endopeptidase activity"/>
    <property type="evidence" value="ECO:0007669"/>
    <property type="project" value="InterPro"/>
</dbReference>
<sequence length="255" mass="26204">MKFFTTLLALPSLALCAPAISPEDDFSSVQIVGGMPAAAGDFPSIIAFYYEGLFNCGGSLLNANTVLTAAHCVVNRVASGMTIRVGSLSKETGGIVANVSSFKMHPGYVTATQDNDVAILKLSTDIAQSASISYAKLAPTNFDPTPGALLTVAGWGLTKPSGDFSPVLLKVDVPVVSRAQCQTSYRGQLVSENMICAGFAQGGKDSCSSDSGGPLVDSSKTVIGVVSWGQGCAEAGFPGVYARVGTVLDFINSSL</sequence>
<keyword evidence="6" id="KW-0732">Signal</keyword>
<evidence type="ECO:0000256" key="4">
    <source>
        <dbReference type="ARBA" id="ARBA00022825"/>
    </source>
</evidence>
<evidence type="ECO:0000256" key="5">
    <source>
        <dbReference type="ARBA" id="ARBA00023157"/>
    </source>
</evidence>
<protein>
    <recommendedName>
        <fullName evidence="7">Peptidase S1 domain-containing protein</fullName>
    </recommendedName>
</protein>
<gene>
    <name evidence="8" type="ORF">PDIGIT_LOCUS7410</name>
</gene>
<keyword evidence="4" id="KW-0720">Serine protease</keyword>
<keyword evidence="3" id="KW-0378">Hydrolase</keyword>
<dbReference type="InterPro" id="IPR043504">
    <property type="entry name" value="Peptidase_S1_PA_chymotrypsin"/>
</dbReference>
<keyword evidence="5" id="KW-1015">Disulfide bond</keyword>
<proteinExistence type="inferred from homology"/>
<dbReference type="Gene3D" id="2.40.10.10">
    <property type="entry name" value="Trypsin-like serine proteases"/>
    <property type="match status" value="2"/>
</dbReference>
<evidence type="ECO:0000313" key="9">
    <source>
        <dbReference type="Proteomes" id="UP001152607"/>
    </source>
</evidence>
<dbReference type="EMBL" id="CAOQHR010000005">
    <property type="protein sequence ID" value="CAI6334353.1"/>
    <property type="molecule type" value="Genomic_DNA"/>
</dbReference>
<comment type="similarity">
    <text evidence="1">Belongs to the peptidase S1 family.</text>
</comment>
<dbReference type="GO" id="GO:0006508">
    <property type="term" value="P:proteolysis"/>
    <property type="evidence" value="ECO:0007669"/>
    <property type="project" value="UniProtKB-KW"/>
</dbReference>
<evidence type="ECO:0000313" key="8">
    <source>
        <dbReference type="EMBL" id="CAI6334353.1"/>
    </source>
</evidence>
<dbReference type="InterPro" id="IPR009003">
    <property type="entry name" value="Peptidase_S1_PA"/>
</dbReference>
<dbReference type="FunFam" id="2.40.10.10:FF:000077">
    <property type="entry name" value="Predicted protein"/>
    <property type="match status" value="1"/>
</dbReference>
<dbReference type="SMART" id="SM00020">
    <property type="entry name" value="Tryp_SPc"/>
    <property type="match status" value="1"/>
</dbReference>
<organism evidence="8 9">
    <name type="scientific">Periconia digitata</name>
    <dbReference type="NCBI Taxonomy" id="1303443"/>
    <lineage>
        <taxon>Eukaryota</taxon>
        <taxon>Fungi</taxon>
        <taxon>Dikarya</taxon>
        <taxon>Ascomycota</taxon>
        <taxon>Pezizomycotina</taxon>
        <taxon>Dothideomycetes</taxon>
        <taxon>Pleosporomycetidae</taxon>
        <taxon>Pleosporales</taxon>
        <taxon>Massarineae</taxon>
        <taxon>Periconiaceae</taxon>
        <taxon>Periconia</taxon>
    </lineage>
</organism>
<dbReference type="InterPro" id="IPR018114">
    <property type="entry name" value="TRYPSIN_HIS"/>
</dbReference>
<feature type="domain" description="Peptidase S1" evidence="7">
    <location>
        <begin position="31"/>
        <end position="255"/>
    </location>
</feature>
<name>A0A9W4XJY1_9PLEO</name>
<reference evidence="8" key="1">
    <citation type="submission" date="2023-01" db="EMBL/GenBank/DDBJ databases">
        <authorList>
            <person name="Van Ghelder C."/>
            <person name="Rancurel C."/>
        </authorList>
    </citation>
    <scope>NUCLEOTIDE SEQUENCE</scope>
    <source>
        <strain evidence="8">CNCM I-4278</strain>
    </source>
</reference>
<keyword evidence="9" id="KW-1185">Reference proteome</keyword>
<dbReference type="AlphaFoldDB" id="A0A9W4XJY1"/>
<evidence type="ECO:0000256" key="1">
    <source>
        <dbReference type="ARBA" id="ARBA00007664"/>
    </source>
</evidence>
<dbReference type="CDD" id="cd00190">
    <property type="entry name" value="Tryp_SPc"/>
    <property type="match status" value="1"/>
</dbReference>
<evidence type="ECO:0000256" key="6">
    <source>
        <dbReference type="SAM" id="SignalP"/>
    </source>
</evidence>
<dbReference type="PANTHER" id="PTHR24276:SF98">
    <property type="entry name" value="FI18310P1-RELATED"/>
    <property type="match status" value="1"/>
</dbReference>
<dbReference type="PROSITE" id="PS50240">
    <property type="entry name" value="TRYPSIN_DOM"/>
    <property type="match status" value="1"/>
</dbReference>
<feature type="signal peptide" evidence="6">
    <location>
        <begin position="1"/>
        <end position="16"/>
    </location>
</feature>
<dbReference type="SUPFAM" id="SSF50494">
    <property type="entry name" value="Trypsin-like serine proteases"/>
    <property type="match status" value="1"/>
</dbReference>
<dbReference type="InterPro" id="IPR001314">
    <property type="entry name" value="Peptidase_S1A"/>
</dbReference>
<evidence type="ECO:0000256" key="2">
    <source>
        <dbReference type="ARBA" id="ARBA00022670"/>
    </source>
</evidence>
<dbReference type="InterPro" id="IPR050430">
    <property type="entry name" value="Peptidase_S1"/>
</dbReference>
<dbReference type="Pfam" id="PF00089">
    <property type="entry name" value="Trypsin"/>
    <property type="match status" value="1"/>
</dbReference>
<dbReference type="PROSITE" id="PS00134">
    <property type="entry name" value="TRYPSIN_HIS"/>
    <property type="match status" value="1"/>
</dbReference>
<comment type="caution">
    <text evidence="8">The sequence shown here is derived from an EMBL/GenBank/DDBJ whole genome shotgun (WGS) entry which is preliminary data.</text>
</comment>
<dbReference type="PANTHER" id="PTHR24276">
    <property type="entry name" value="POLYSERASE-RELATED"/>
    <property type="match status" value="1"/>
</dbReference>
<dbReference type="OrthoDB" id="6380398at2759"/>
<evidence type="ECO:0000259" key="7">
    <source>
        <dbReference type="PROSITE" id="PS50240"/>
    </source>
</evidence>
<keyword evidence="2" id="KW-0645">Protease</keyword>
<dbReference type="Proteomes" id="UP001152607">
    <property type="component" value="Unassembled WGS sequence"/>
</dbReference>
<accession>A0A9W4XJY1</accession>
<dbReference type="InterPro" id="IPR001254">
    <property type="entry name" value="Trypsin_dom"/>
</dbReference>
<dbReference type="PRINTS" id="PR00722">
    <property type="entry name" value="CHYMOTRYPSIN"/>
</dbReference>
<evidence type="ECO:0000256" key="3">
    <source>
        <dbReference type="ARBA" id="ARBA00022801"/>
    </source>
</evidence>
<feature type="chain" id="PRO_5040971743" description="Peptidase S1 domain-containing protein" evidence="6">
    <location>
        <begin position="17"/>
        <end position="255"/>
    </location>
</feature>